<keyword evidence="2" id="KW-1185">Reference proteome</keyword>
<sequence length="272" mass="28971">MRVLEQFVAGKAGDDEECEDSVVVTAHFVAVVDGATDKTGHRYDGMTGGRLAMLTCLEAVRTAAPDVDAAGMVGRMSAALAARLPSGVAPQERPAAAVGVYSAARREVWQVGDVAYWHRGLPPTGVRTLSAVDHFSAGVRAAVLTAELHRGVPVEELARQDVGRAAIRDVLIRQGLFRNNAEAGEWAYGAIDGSRVPKELVEVHAVAEGVRELVLASDGYPLIFPTLAETERALRGLLADDPLCIGPLRSTKGLRPGHTSFDDRAYVRIALD</sequence>
<dbReference type="RefSeq" id="WP_189221330.1">
    <property type="nucleotide sequence ID" value="NZ_BMRG01000001.1"/>
</dbReference>
<dbReference type="AlphaFoldDB" id="A0A918ECJ8"/>
<comment type="caution">
    <text evidence="1">The sequence shown here is derived from an EMBL/GenBank/DDBJ whole genome shotgun (WGS) entry which is preliminary data.</text>
</comment>
<name>A0A918ECJ8_9PSEU</name>
<evidence type="ECO:0000313" key="2">
    <source>
        <dbReference type="Proteomes" id="UP000639606"/>
    </source>
</evidence>
<organism evidence="1 2">
    <name type="scientific">Saccharothrix coeruleofusca</name>
    <dbReference type="NCBI Taxonomy" id="33919"/>
    <lineage>
        <taxon>Bacteria</taxon>
        <taxon>Bacillati</taxon>
        <taxon>Actinomycetota</taxon>
        <taxon>Actinomycetes</taxon>
        <taxon>Pseudonocardiales</taxon>
        <taxon>Pseudonocardiaceae</taxon>
        <taxon>Saccharothrix</taxon>
    </lineage>
</organism>
<reference evidence="1" key="1">
    <citation type="journal article" date="2014" name="Int. J. Syst. Evol. Microbiol.">
        <title>Complete genome sequence of Corynebacterium casei LMG S-19264T (=DSM 44701T), isolated from a smear-ripened cheese.</title>
        <authorList>
            <consortium name="US DOE Joint Genome Institute (JGI-PGF)"/>
            <person name="Walter F."/>
            <person name="Albersmeier A."/>
            <person name="Kalinowski J."/>
            <person name="Ruckert C."/>
        </authorList>
    </citation>
    <scope>NUCLEOTIDE SEQUENCE</scope>
    <source>
        <strain evidence="1">JCM 3313</strain>
    </source>
</reference>
<evidence type="ECO:0000313" key="1">
    <source>
        <dbReference type="EMBL" id="GGP36539.1"/>
    </source>
</evidence>
<dbReference type="Proteomes" id="UP000639606">
    <property type="component" value="Unassembled WGS sequence"/>
</dbReference>
<protein>
    <submittedName>
        <fullName evidence="1">Uncharacterized protein</fullName>
    </submittedName>
</protein>
<gene>
    <name evidence="1" type="ORF">GCM10010185_04580</name>
</gene>
<accession>A0A918ECJ8</accession>
<reference evidence="1" key="2">
    <citation type="submission" date="2020-09" db="EMBL/GenBank/DDBJ databases">
        <authorList>
            <person name="Sun Q."/>
            <person name="Ohkuma M."/>
        </authorList>
    </citation>
    <scope>NUCLEOTIDE SEQUENCE</scope>
    <source>
        <strain evidence="1">JCM 3313</strain>
    </source>
</reference>
<dbReference type="EMBL" id="BMRG01000001">
    <property type="protein sequence ID" value="GGP36539.1"/>
    <property type="molecule type" value="Genomic_DNA"/>
</dbReference>
<proteinExistence type="predicted"/>